<dbReference type="PANTHER" id="PTHR43351:SF2">
    <property type="entry name" value="L(+)-TARTRATE DEHYDRATASE SUBUNIT BETA-RELATED"/>
    <property type="match status" value="1"/>
</dbReference>
<name>A0A1M4X4D6_9THEO</name>
<keyword evidence="2" id="KW-0456">Lyase</keyword>
<evidence type="ECO:0000256" key="2">
    <source>
        <dbReference type="ARBA" id="ARBA00023239"/>
    </source>
</evidence>
<feature type="domain" description="Fe-S hydro-lyase tartrate dehydratase beta-type catalytic" evidence="3">
    <location>
        <begin position="3"/>
        <end position="173"/>
    </location>
</feature>
<proteinExistence type="inferred from homology"/>
<organism evidence="4 5">
    <name type="scientific">Caldanaerobius fijiensis DSM 17918</name>
    <dbReference type="NCBI Taxonomy" id="1121256"/>
    <lineage>
        <taxon>Bacteria</taxon>
        <taxon>Bacillati</taxon>
        <taxon>Bacillota</taxon>
        <taxon>Clostridia</taxon>
        <taxon>Thermoanaerobacterales</taxon>
        <taxon>Thermoanaerobacteraceae</taxon>
        <taxon>Caldanaerobius</taxon>
    </lineage>
</organism>
<evidence type="ECO:0000313" key="5">
    <source>
        <dbReference type="Proteomes" id="UP000184088"/>
    </source>
</evidence>
<dbReference type="EMBL" id="FQVH01000007">
    <property type="protein sequence ID" value="SHE88330.1"/>
    <property type="molecule type" value="Genomic_DNA"/>
</dbReference>
<sequence length="176" mass="19005">MRLATPLTLETVKDLRAGQKVYITGTIYTARDAAHKRMIEAIKDGKPLPINIKDQVLYYVGPCPAKPGHVIGSCGPTTSGRVDVYTPQLLSMGLKGMIGKGERSREVVDAMIRYGAVYFAAVGGAGALLSQRVKSAKVAAYPELGPEAIYELYVEDFPAIVAIDCHGNSLFRTFVE</sequence>
<dbReference type="Pfam" id="PF05683">
    <property type="entry name" value="Fumerase_C"/>
    <property type="match status" value="1"/>
</dbReference>
<dbReference type="NCBIfam" id="NF005310">
    <property type="entry name" value="PRK06842.1"/>
    <property type="match status" value="1"/>
</dbReference>
<evidence type="ECO:0000256" key="1">
    <source>
        <dbReference type="ARBA" id="ARBA00008876"/>
    </source>
</evidence>
<dbReference type="SUPFAM" id="SSF117457">
    <property type="entry name" value="FumA C-terminal domain-like"/>
    <property type="match status" value="1"/>
</dbReference>
<evidence type="ECO:0000259" key="3">
    <source>
        <dbReference type="Pfam" id="PF05683"/>
    </source>
</evidence>
<dbReference type="GO" id="GO:0016836">
    <property type="term" value="F:hydro-lyase activity"/>
    <property type="evidence" value="ECO:0007669"/>
    <property type="project" value="InterPro"/>
</dbReference>
<dbReference type="InterPro" id="IPR004647">
    <property type="entry name" value="Fe-S_hydro-lyase_TtdB-typ_cat"/>
</dbReference>
<dbReference type="Gene3D" id="3.20.130.10">
    <property type="entry name" value="Fe-S hydro-lyase, tartrate dehydratase beta-type, catalytic domain"/>
    <property type="match status" value="1"/>
</dbReference>
<accession>A0A1M4X4D6</accession>
<dbReference type="RefSeq" id="WP_407641822.1">
    <property type="nucleotide sequence ID" value="NZ_FQVH01000007.1"/>
</dbReference>
<dbReference type="NCBIfam" id="TIGR00723">
    <property type="entry name" value="ttdB_fumA_fumB"/>
    <property type="match status" value="1"/>
</dbReference>
<dbReference type="AlphaFoldDB" id="A0A1M4X4D6"/>
<gene>
    <name evidence="4" type="ORF">SAMN02746089_00944</name>
</gene>
<dbReference type="PANTHER" id="PTHR43351">
    <property type="entry name" value="L(+)-TARTRATE DEHYDRATASE SUBUNIT BETA"/>
    <property type="match status" value="1"/>
</dbReference>
<reference evidence="4 5" key="1">
    <citation type="submission" date="2016-11" db="EMBL/GenBank/DDBJ databases">
        <authorList>
            <person name="Jaros S."/>
            <person name="Januszkiewicz K."/>
            <person name="Wedrychowicz H."/>
        </authorList>
    </citation>
    <scope>NUCLEOTIDE SEQUENCE [LARGE SCALE GENOMIC DNA]</scope>
    <source>
        <strain evidence="4 5">DSM 17918</strain>
    </source>
</reference>
<dbReference type="STRING" id="1121256.SAMN02746089_00944"/>
<keyword evidence="5" id="KW-1185">Reference proteome</keyword>
<protein>
    <submittedName>
        <fullName evidence="4">Fumarate hydratase subunit beta</fullName>
    </submittedName>
</protein>
<dbReference type="InterPro" id="IPR036660">
    <property type="entry name" value="Fe-S_hydroAse_TtdB_cat_sf"/>
</dbReference>
<dbReference type="Proteomes" id="UP000184088">
    <property type="component" value="Unassembled WGS sequence"/>
</dbReference>
<comment type="similarity">
    <text evidence="1">Belongs to the class-I fumarase family.</text>
</comment>
<evidence type="ECO:0000313" key="4">
    <source>
        <dbReference type="EMBL" id="SHE88330.1"/>
    </source>
</evidence>